<dbReference type="GO" id="GO:0005829">
    <property type="term" value="C:cytosol"/>
    <property type="evidence" value="ECO:0007669"/>
    <property type="project" value="TreeGrafter"/>
</dbReference>
<dbReference type="InterPro" id="IPR019966">
    <property type="entry name" value="F420-dep_enz_PPOX_Rv3369"/>
</dbReference>
<dbReference type="Proteomes" id="UP000253318">
    <property type="component" value="Unassembled WGS sequence"/>
</dbReference>
<sequence>MTLLPDPATEFGARVHRRLNQELVIWLTTVDAAGAPQPNPVWFLWDGEAVLVYTATTAHRVRHLARNPRVSLHLDGGEFGRDIVVLSGTAHRRPDLPPADEHPGFLAKYRDLMTRVFGGPAGFRAGHAVPLRIGGLRLRGR</sequence>
<dbReference type="AlphaFoldDB" id="A0A368TAD0"/>
<dbReference type="GO" id="GO:0070967">
    <property type="term" value="F:coenzyme F420 binding"/>
    <property type="evidence" value="ECO:0007669"/>
    <property type="project" value="TreeGrafter"/>
</dbReference>
<dbReference type="InterPro" id="IPR052019">
    <property type="entry name" value="F420H2_bilvrd_red/Heme_oxyg"/>
</dbReference>
<dbReference type="PANTHER" id="PTHR35176">
    <property type="entry name" value="HEME OXYGENASE HI_0854-RELATED"/>
    <property type="match status" value="1"/>
</dbReference>
<dbReference type="InterPro" id="IPR011576">
    <property type="entry name" value="Pyridox_Oxase_N"/>
</dbReference>
<dbReference type="RefSeq" id="WP_114396820.1">
    <property type="nucleotide sequence ID" value="NZ_QEIM01000019.1"/>
</dbReference>
<dbReference type="SUPFAM" id="SSF50475">
    <property type="entry name" value="FMN-binding split barrel"/>
    <property type="match status" value="1"/>
</dbReference>
<dbReference type="GO" id="GO:0016627">
    <property type="term" value="F:oxidoreductase activity, acting on the CH-CH group of donors"/>
    <property type="evidence" value="ECO:0007669"/>
    <property type="project" value="TreeGrafter"/>
</dbReference>
<accession>A0A368TAD0</accession>
<dbReference type="OrthoDB" id="157302at2"/>
<gene>
    <name evidence="3" type="ORF">DEF24_03200</name>
</gene>
<proteinExistence type="predicted"/>
<evidence type="ECO:0000259" key="2">
    <source>
        <dbReference type="Pfam" id="PF01243"/>
    </source>
</evidence>
<evidence type="ECO:0000313" key="3">
    <source>
        <dbReference type="EMBL" id="RCV61848.1"/>
    </source>
</evidence>
<protein>
    <submittedName>
        <fullName evidence="3">TIGR03667 family PPOX class F420-dependent oxidoreductase</fullName>
    </submittedName>
</protein>
<dbReference type="InterPro" id="IPR012349">
    <property type="entry name" value="Split_barrel_FMN-bd"/>
</dbReference>
<keyword evidence="4" id="KW-1185">Reference proteome</keyword>
<dbReference type="NCBIfam" id="TIGR03667">
    <property type="entry name" value="Rv3369"/>
    <property type="match status" value="1"/>
</dbReference>
<keyword evidence="1" id="KW-0560">Oxidoreductase</keyword>
<dbReference type="EMBL" id="QEIN01000014">
    <property type="protein sequence ID" value="RCV61848.1"/>
    <property type="molecule type" value="Genomic_DNA"/>
</dbReference>
<evidence type="ECO:0000256" key="1">
    <source>
        <dbReference type="ARBA" id="ARBA00023002"/>
    </source>
</evidence>
<organism evidence="3 4">
    <name type="scientific">Marinitenerispora sediminis</name>
    <dbReference type="NCBI Taxonomy" id="1931232"/>
    <lineage>
        <taxon>Bacteria</taxon>
        <taxon>Bacillati</taxon>
        <taxon>Actinomycetota</taxon>
        <taxon>Actinomycetes</taxon>
        <taxon>Streptosporangiales</taxon>
        <taxon>Nocardiopsidaceae</taxon>
        <taxon>Marinitenerispora</taxon>
    </lineage>
</organism>
<feature type="domain" description="Pyridoxamine 5'-phosphate oxidase N-terminal" evidence="2">
    <location>
        <begin position="15"/>
        <end position="97"/>
    </location>
</feature>
<comment type="caution">
    <text evidence="3">The sequence shown here is derived from an EMBL/GenBank/DDBJ whole genome shotgun (WGS) entry which is preliminary data.</text>
</comment>
<dbReference type="PANTHER" id="PTHR35176:SF6">
    <property type="entry name" value="HEME OXYGENASE HI_0854-RELATED"/>
    <property type="match status" value="1"/>
</dbReference>
<evidence type="ECO:0000313" key="4">
    <source>
        <dbReference type="Proteomes" id="UP000253318"/>
    </source>
</evidence>
<dbReference type="Gene3D" id="2.30.110.10">
    <property type="entry name" value="Electron Transport, Fmn-binding Protein, Chain A"/>
    <property type="match status" value="1"/>
</dbReference>
<reference evidence="3 4" key="1">
    <citation type="submission" date="2018-04" db="EMBL/GenBank/DDBJ databases">
        <title>Novel actinobacteria from marine sediment.</title>
        <authorList>
            <person name="Ng Z.Y."/>
            <person name="Tan G.Y.A."/>
        </authorList>
    </citation>
    <scope>NUCLEOTIDE SEQUENCE [LARGE SCALE GENOMIC DNA]</scope>
    <source>
        <strain evidence="3 4">TPS81</strain>
    </source>
</reference>
<name>A0A368TAD0_9ACTN</name>
<dbReference type="Pfam" id="PF01243">
    <property type="entry name" value="PNPOx_N"/>
    <property type="match status" value="1"/>
</dbReference>